<evidence type="ECO:0000313" key="2">
    <source>
        <dbReference type="EMBL" id="KAK4095486.1"/>
    </source>
</evidence>
<evidence type="ECO:0000313" key="6">
    <source>
        <dbReference type="Proteomes" id="UP000078240"/>
    </source>
</evidence>
<evidence type="ECO:0000256" key="1">
    <source>
        <dbReference type="SAM" id="SignalP"/>
    </source>
</evidence>
<dbReference type="EMBL" id="LSBH01000002">
    <property type="protein sequence ID" value="OAQ83454.1"/>
    <property type="molecule type" value="Genomic_DNA"/>
</dbReference>
<evidence type="ECO:0000313" key="3">
    <source>
        <dbReference type="EMBL" id="OAQ83454.1"/>
    </source>
</evidence>
<dbReference type="Proteomes" id="UP000245956">
    <property type="component" value="Unassembled WGS sequence"/>
</dbReference>
<dbReference type="OrthoDB" id="5370830at2759"/>
<reference evidence="5" key="1">
    <citation type="submission" date="2015-05" db="EMBL/GenBank/DDBJ databases">
        <authorList>
            <person name="Wang D.B."/>
            <person name="Wang M."/>
        </authorList>
    </citation>
    <scope>NUCLEOTIDE SEQUENCE</scope>
    <source>
        <strain evidence="5">36-1</strain>
    </source>
</reference>
<dbReference type="Proteomes" id="UP001287286">
    <property type="component" value="Unassembled WGS sequence"/>
</dbReference>
<keyword evidence="1" id="KW-0732">Signal</keyword>
<dbReference type="PANTHER" id="PTHR38850:SF2">
    <property type="entry name" value="CERATO-PLATANIN"/>
    <property type="match status" value="1"/>
</dbReference>
<dbReference type="GeneID" id="28886529"/>
<keyword evidence="8" id="KW-1185">Reference proteome</keyword>
<dbReference type="OMA" id="DARCQWG"/>
<evidence type="ECO:0000313" key="8">
    <source>
        <dbReference type="Proteomes" id="UP001287286"/>
    </source>
</evidence>
<dbReference type="Proteomes" id="UP000078240">
    <property type="component" value="Unassembled WGS sequence"/>
</dbReference>
<feature type="signal peptide" evidence="1">
    <location>
        <begin position="1"/>
        <end position="18"/>
    </location>
</feature>
<name>A0A179GZX6_PURLI</name>
<evidence type="ECO:0000313" key="7">
    <source>
        <dbReference type="Proteomes" id="UP000245956"/>
    </source>
</evidence>
<dbReference type="PANTHER" id="PTHR38850">
    <property type="entry name" value="CERATO-PLATANIN"/>
    <property type="match status" value="1"/>
</dbReference>
<reference evidence="3 6" key="3">
    <citation type="submission" date="2016-01" db="EMBL/GenBank/DDBJ databases">
        <title>Biosynthesis of antibiotic leucinostatins and their inhibition on Phytophthora in bio-control Purpureocillium lilacinum.</title>
        <authorList>
            <person name="Wang G."/>
            <person name="Liu Z."/>
            <person name="Lin R."/>
            <person name="Li E."/>
            <person name="Mao Z."/>
            <person name="Ling J."/>
            <person name="Yin W."/>
            <person name="Xie B."/>
        </authorList>
    </citation>
    <scope>NUCLEOTIDE SEQUENCE [LARGE SCALE GENOMIC DNA]</scope>
    <source>
        <strain evidence="3">PLBJ-1</strain>
        <strain evidence="4">PLFJ-1</strain>
    </source>
</reference>
<comment type="caution">
    <text evidence="3">The sequence shown here is derived from an EMBL/GenBank/DDBJ whole genome shotgun (WGS) entry which is preliminary data.</text>
</comment>
<dbReference type="Proteomes" id="UP000078340">
    <property type="component" value="Unassembled WGS sequence"/>
</dbReference>
<protein>
    <submittedName>
        <fullName evidence="3">Cerato-platanin</fullName>
    </submittedName>
</protein>
<feature type="chain" id="PRO_5008872817" evidence="1">
    <location>
        <begin position="19"/>
        <end position="218"/>
    </location>
</feature>
<reference evidence="2 8" key="5">
    <citation type="journal article" date="2024" name="Microbiol. Resour. Announc.">
        <title>Genome annotations for the ascomycete fungi Trichoderma harzianum, Trichoderma aggressivum, and Purpureocillium lilacinum.</title>
        <authorList>
            <person name="Beijen E.P.W."/>
            <person name="Ohm R.A."/>
        </authorList>
    </citation>
    <scope>NUCLEOTIDE SEQUENCE [LARGE SCALE GENOMIC DNA]</scope>
    <source>
        <strain evidence="2 8">CBS 150709</strain>
    </source>
</reference>
<dbReference type="KEGG" id="plj:28886529"/>
<reference evidence="5 7" key="2">
    <citation type="journal article" date="2016" name="Front. Microbiol.">
        <title>Genome and transcriptome sequences reveal the specific parasitism of the nematophagous Purpureocillium lilacinum 36-1.</title>
        <authorList>
            <person name="Xie J."/>
            <person name="Li S."/>
            <person name="Mo C."/>
            <person name="Xiao X."/>
            <person name="Peng D."/>
            <person name="Wang G."/>
            <person name="Xiao Y."/>
        </authorList>
    </citation>
    <scope>NUCLEOTIDE SEQUENCE [LARGE SCALE GENOMIC DNA]</scope>
    <source>
        <strain evidence="5 7">36-1</strain>
    </source>
</reference>
<evidence type="ECO:0000313" key="4">
    <source>
        <dbReference type="EMBL" id="OAQ90240.1"/>
    </source>
</evidence>
<proteinExistence type="predicted"/>
<dbReference type="EMBL" id="LSBI01000004">
    <property type="protein sequence ID" value="OAQ90240.1"/>
    <property type="molecule type" value="Genomic_DNA"/>
</dbReference>
<dbReference type="AlphaFoldDB" id="A0A179GZX6"/>
<gene>
    <name evidence="5" type="ORF">PCL_06703</name>
    <name evidence="2" type="ORF">Purlil1_282</name>
    <name evidence="3" type="ORF">VFPBJ_02222</name>
    <name evidence="4" type="ORF">VFPFJ_04399</name>
</gene>
<evidence type="ECO:0000313" key="5">
    <source>
        <dbReference type="EMBL" id="PWI65732.1"/>
    </source>
</evidence>
<dbReference type="STRING" id="33203.A0A179GZX6"/>
<sequence>MLFTVASVIAASAGLSSAASIPKRDNGISVTPHEQYSSSIGALGCKLDTNRVAYWPETVTCDNICVKVTNGDRSVHLLRVDQSGGAHDISYDAWNYLVSGASAESNPQSGGGVAMTYEQVDGDECKDLLTDGKLALSAGNSMNFYASCLGGNNWVAKNAELVNIADPTCKYGHDEVCTLDLNTSNQPQCPHTLGSQDPTDGLTIKNVEYGTGKVYTAL</sequence>
<dbReference type="EMBL" id="LCWV01000030">
    <property type="protein sequence ID" value="PWI65732.1"/>
    <property type="molecule type" value="Genomic_DNA"/>
</dbReference>
<dbReference type="RefSeq" id="XP_018178959.1">
    <property type="nucleotide sequence ID" value="XM_018321480.1"/>
</dbReference>
<reference evidence="2" key="4">
    <citation type="submission" date="2023-11" db="EMBL/GenBank/DDBJ databases">
        <authorList>
            <person name="Beijen E."/>
            <person name="Ohm R.A."/>
        </authorList>
    </citation>
    <scope>NUCLEOTIDE SEQUENCE</scope>
    <source>
        <strain evidence="2">CBS 150709</strain>
    </source>
</reference>
<accession>A0A179GZX6</accession>
<dbReference type="EMBL" id="JAWRVI010000001">
    <property type="protein sequence ID" value="KAK4095486.1"/>
    <property type="molecule type" value="Genomic_DNA"/>
</dbReference>
<organism evidence="3 6">
    <name type="scientific">Purpureocillium lilacinum</name>
    <name type="common">Paecilomyces lilacinus</name>
    <dbReference type="NCBI Taxonomy" id="33203"/>
    <lineage>
        <taxon>Eukaryota</taxon>
        <taxon>Fungi</taxon>
        <taxon>Dikarya</taxon>
        <taxon>Ascomycota</taxon>
        <taxon>Pezizomycotina</taxon>
        <taxon>Sordariomycetes</taxon>
        <taxon>Hypocreomycetidae</taxon>
        <taxon>Hypocreales</taxon>
        <taxon>Ophiocordycipitaceae</taxon>
        <taxon>Purpureocillium</taxon>
    </lineage>
</organism>